<accession>A0A2X4U7W6</accession>
<gene>
    <name evidence="1" type="ORF">NCTC10994_01618</name>
</gene>
<dbReference type="PANTHER" id="PTHR36452:SF1">
    <property type="entry name" value="DUF2461 DOMAIN-CONTAINING PROTEIN"/>
    <property type="match status" value="1"/>
</dbReference>
<name>A0A2X4U7W6_9NOCA</name>
<proteinExistence type="predicted"/>
<evidence type="ECO:0008006" key="3">
    <source>
        <dbReference type="Google" id="ProtNLM"/>
    </source>
</evidence>
<sequence length="216" mass="24125">MFTGFPTAALDFYEDLEAYNSKPFWAAHKAVYDDCVRGPMLALLTALEDEFGQGKAFRPYRDVRFSHDKTPYKTHQGGFVQTAPGVGYYVQIDAAGLTIAGGFYSGSPAQVAAYRKAVDDERRGTELGKIVRRLRQSGYEIGGETLKTKPRGVDPDHPRLDLLRHRSLTAGRTEVSPPWIDSTRTLDEVRDSWRAFRPLVSWLTAATANRPSDQPV</sequence>
<dbReference type="NCBIfam" id="TIGR02453">
    <property type="entry name" value="TIGR02453 family protein"/>
    <property type="match status" value="1"/>
</dbReference>
<keyword evidence="2" id="KW-1185">Reference proteome</keyword>
<dbReference type="EMBL" id="LS483468">
    <property type="protein sequence ID" value="SQI30462.1"/>
    <property type="molecule type" value="Genomic_DNA"/>
</dbReference>
<dbReference type="Pfam" id="PF09365">
    <property type="entry name" value="DUF2461"/>
    <property type="match status" value="1"/>
</dbReference>
<dbReference type="Proteomes" id="UP000249091">
    <property type="component" value="Chromosome 1"/>
</dbReference>
<dbReference type="InterPro" id="IPR015996">
    <property type="entry name" value="UCP028451"/>
</dbReference>
<dbReference type="PIRSF" id="PIRSF028451">
    <property type="entry name" value="UCP028451"/>
    <property type="match status" value="1"/>
</dbReference>
<dbReference type="RefSeq" id="WP_072699778.1">
    <property type="nucleotide sequence ID" value="NZ_JAFBBL010000001.1"/>
</dbReference>
<protein>
    <recommendedName>
        <fullName evidence="3">TIGR02453 family protein</fullName>
    </recommendedName>
</protein>
<dbReference type="PANTHER" id="PTHR36452">
    <property type="entry name" value="CHROMOSOME 12, WHOLE GENOME SHOTGUN SEQUENCE"/>
    <property type="match status" value="1"/>
</dbReference>
<dbReference type="InterPro" id="IPR012808">
    <property type="entry name" value="CHP02453"/>
</dbReference>
<dbReference type="KEGG" id="rcr:NCTC10994_01618"/>
<evidence type="ECO:0000313" key="2">
    <source>
        <dbReference type="Proteomes" id="UP000249091"/>
    </source>
</evidence>
<dbReference type="STRING" id="1219011.GCA_001895045_01779"/>
<evidence type="ECO:0000313" key="1">
    <source>
        <dbReference type="EMBL" id="SQI30462.1"/>
    </source>
</evidence>
<organism evidence="1 2">
    <name type="scientific">Rhodococcus coprophilus</name>
    <dbReference type="NCBI Taxonomy" id="38310"/>
    <lineage>
        <taxon>Bacteria</taxon>
        <taxon>Bacillati</taxon>
        <taxon>Actinomycetota</taxon>
        <taxon>Actinomycetes</taxon>
        <taxon>Mycobacteriales</taxon>
        <taxon>Nocardiaceae</taxon>
        <taxon>Rhodococcus</taxon>
    </lineage>
</organism>
<dbReference type="AlphaFoldDB" id="A0A2X4U7W6"/>
<reference evidence="1 2" key="1">
    <citation type="submission" date="2018-06" db="EMBL/GenBank/DDBJ databases">
        <authorList>
            <consortium name="Pathogen Informatics"/>
            <person name="Doyle S."/>
        </authorList>
    </citation>
    <scope>NUCLEOTIDE SEQUENCE [LARGE SCALE GENOMIC DNA]</scope>
    <source>
        <strain evidence="1 2">NCTC10994</strain>
    </source>
</reference>